<evidence type="ECO:0000313" key="7">
    <source>
        <dbReference type="Proteomes" id="UP000247586"/>
    </source>
</evidence>
<dbReference type="Proteomes" id="UP000247586">
    <property type="component" value="Chromosome"/>
</dbReference>
<evidence type="ECO:0000256" key="4">
    <source>
        <dbReference type="ARBA" id="ARBA00022679"/>
    </source>
</evidence>
<dbReference type="AlphaFoldDB" id="A0A2U9IU99"/>
<dbReference type="EMBL" id="CP029287">
    <property type="protein sequence ID" value="AWR99629.1"/>
    <property type="molecule type" value="Genomic_DNA"/>
</dbReference>
<keyword evidence="2" id="KW-0169">Cobalamin biosynthesis</keyword>
<dbReference type="CDD" id="cd02440">
    <property type="entry name" value="AdoMet_MTases"/>
    <property type="match status" value="1"/>
</dbReference>
<proteinExistence type="predicted"/>
<dbReference type="PANTHER" id="PTHR43182:SF1">
    <property type="entry name" value="COBALT-PRECORRIN-7 C(5)-METHYLTRANSFERASE"/>
    <property type="match status" value="1"/>
</dbReference>
<protein>
    <submittedName>
        <fullName evidence="6">Precorrin-6B methylase</fullName>
    </submittedName>
</protein>
<keyword evidence="3 6" id="KW-0489">Methyltransferase</keyword>
<dbReference type="GO" id="GO:0009236">
    <property type="term" value="P:cobalamin biosynthetic process"/>
    <property type="evidence" value="ECO:0007669"/>
    <property type="project" value="UniProtKB-KW"/>
</dbReference>
<dbReference type="GeneID" id="36835265"/>
<dbReference type="RefSeq" id="WP_110369286.1">
    <property type="nucleotide sequence ID" value="NZ_CP029287.2"/>
</dbReference>
<dbReference type="GO" id="GO:0008168">
    <property type="term" value="F:methyltransferase activity"/>
    <property type="evidence" value="ECO:0007669"/>
    <property type="project" value="UniProtKB-KW"/>
</dbReference>
<dbReference type="GO" id="GO:0032259">
    <property type="term" value="P:methylation"/>
    <property type="evidence" value="ECO:0007669"/>
    <property type="project" value="UniProtKB-KW"/>
</dbReference>
<dbReference type="InterPro" id="IPR029063">
    <property type="entry name" value="SAM-dependent_MTases_sf"/>
</dbReference>
<dbReference type="STRING" id="1293036.GCA_001315825_00125"/>
<evidence type="ECO:0000256" key="1">
    <source>
        <dbReference type="ARBA" id="ARBA00004953"/>
    </source>
</evidence>
<reference evidence="7" key="3">
    <citation type="submission" date="2020-03" db="EMBL/GenBank/DDBJ databases">
        <title>Sequencing and Assembly of Multiple Reported Metal-Biooxidizing Members of the Extremely Thermoacidophilic Archaeal Family Sulfolobaceae.</title>
        <authorList>
            <person name="Counts J.A."/>
            <person name="Kelly R.M."/>
        </authorList>
    </citation>
    <scope>NUCLEOTIDE SEQUENCE [LARGE SCALE GENOMIC DNA]</scope>
    <source>
        <strain evidence="7">HO1-1</strain>
    </source>
</reference>
<reference evidence="6 7" key="1">
    <citation type="submission" date="2018-05" db="EMBL/GenBank/DDBJ databases">
        <title>Complete Genome Sequences of Extremely Thermoacidophilic, Metal-Mobilizing Type-Strain Members of the Archaeal Family Sulfolobaceae: Acidianus brierleyi DSM-1651T, Acidianus sulfidivorans DSM-18786T, Metallosphaera hakonensis DSM-7519T, and Metallosphaera prunae DSM-10039T.</title>
        <authorList>
            <person name="Counts J.A."/>
            <person name="Kelly R.M."/>
        </authorList>
    </citation>
    <scope>NUCLEOTIDE SEQUENCE [LARGE SCALE GENOMIC DNA]</scope>
    <source>
        <strain evidence="6 7">HO1-1</strain>
    </source>
</reference>
<keyword evidence="4" id="KW-0808">Transferase</keyword>
<keyword evidence="7" id="KW-1185">Reference proteome</keyword>
<evidence type="ECO:0000256" key="5">
    <source>
        <dbReference type="ARBA" id="ARBA00022691"/>
    </source>
</evidence>
<dbReference type="InterPro" id="IPR050714">
    <property type="entry name" value="Cobalamin_biosynth_MTase"/>
</dbReference>
<evidence type="ECO:0000256" key="2">
    <source>
        <dbReference type="ARBA" id="ARBA00022573"/>
    </source>
</evidence>
<reference evidence="7" key="2">
    <citation type="submission" date="2020-03" db="EMBL/GenBank/DDBJ databases">
        <title>Complete Genome Sequences of Extremely Thermoacidophilic, Metal-Mobilizing Type-Strain Members of the Archaeal Family Sulfolobaceae: Acidianus brierleyi DSM-1651T, Acidianus sulfidivorans DSM-18786T, Metallosphaera hakonensis DSM-7519T, and Metallosphaera prunae DSM-10039T.</title>
        <authorList>
            <person name="Counts J.A."/>
            <person name="Kelly R.M."/>
        </authorList>
    </citation>
    <scope>NUCLEOTIDE SEQUENCE [LARGE SCALE GENOMIC DNA]</scope>
    <source>
        <strain evidence="7">HO1-1</strain>
    </source>
</reference>
<dbReference type="OrthoDB" id="6027at2157"/>
<keyword evidence="5" id="KW-0949">S-adenosyl-L-methionine</keyword>
<dbReference type="Gene3D" id="3.40.50.150">
    <property type="entry name" value="Vaccinia Virus protein VP39"/>
    <property type="match status" value="1"/>
</dbReference>
<evidence type="ECO:0000313" key="6">
    <source>
        <dbReference type="EMBL" id="AWR99629.1"/>
    </source>
</evidence>
<accession>A0A2U9IU99</accession>
<name>A0A2U9IU99_9CREN</name>
<dbReference type="PANTHER" id="PTHR43182">
    <property type="entry name" value="COBALT-PRECORRIN-6B C(15)-METHYLTRANSFERASE (DECARBOXYLATING)"/>
    <property type="match status" value="1"/>
</dbReference>
<sequence>MFPLFDDKLFECDIPGPTKQEIRAIVLSKMKIFPGCRILEVGTGTGAVTSDLERLGCYVISLDQNEYITDAPGRKFTRYADYIQALSPWFASRSVVFDSIFIGGSEHVEETITLAYDLIKRDGVIVINAFSLDTLTRASRALEVTFGNYDVIQVTVSKAEKLGKHRSFIARNPVFIFYASKA</sequence>
<dbReference type="SUPFAM" id="SSF53335">
    <property type="entry name" value="S-adenosyl-L-methionine-dependent methyltransferases"/>
    <property type="match status" value="1"/>
</dbReference>
<dbReference type="KEGG" id="mhk:DFR87_07945"/>
<comment type="pathway">
    <text evidence="1">Cofactor biosynthesis; adenosylcobalamin biosynthesis.</text>
</comment>
<evidence type="ECO:0000256" key="3">
    <source>
        <dbReference type="ARBA" id="ARBA00022603"/>
    </source>
</evidence>
<gene>
    <name evidence="6" type="ORF">DFR87_07945</name>
</gene>
<organism evidence="6 7">
    <name type="scientific">Metallosphaera hakonensis JCM 8857 = DSM 7519</name>
    <dbReference type="NCBI Taxonomy" id="1293036"/>
    <lineage>
        <taxon>Archaea</taxon>
        <taxon>Thermoproteota</taxon>
        <taxon>Thermoprotei</taxon>
        <taxon>Sulfolobales</taxon>
        <taxon>Sulfolobaceae</taxon>
        <taxon>Metallosphaera</taxon>
    </lineage>
</organism>